<dbReference type="Gene3D" id="3.40.50.1580">
    <property type="entry name" value="Nucleoside phosphorylase domain"/>
    <property type="match status" value="1"/>
</dbReference>
<keyword evidence="3" id="KW-1185">Reference proteome</keyword>
<comment type="caution">
    <text evidence="2">The sequence shown here is derived from an EMBL/GenBank/DDBJ whole genome shotgun (WGS) entry which is preliminary data.</text>
</comment>
<dbReference type="PANTHER" id="PTHR46832:SF1">
    <property type="entry name" value="5'-METHYLTHIOADENOSINE_S-ADENOSYLHOMOCYSTEINE NUCLEOSIDASE"/>
    <property type="match status" value="1"/>
</dbReference>
<dbReference type="PANTHER" id="PTHR46832">
    <property type="entry name" value="5'-METHYLTHIOADENOSINE/S-ADENOSYLHOMOCYSTEINE NUCLEOSIDASE"/>
    <property type="match status" value="1"/>
</dbReference>
<evidence type="ECO:0000313" key="3">
    <source>
        <dbReference type="Proteomes" id="UP000321230"/>
    </source>
</evidence>
<dbReference type="AlphaFoldDB" id="A0A511B4U4"/>
<sequence>MNENEKPRILATIALDEEYEIFLEKFPPIHDSSTTTQFLFEHESGNDSIRLFSVLSNKMGAKSSALAVDVAVQKFKPHAVVVIGIAGGITDDVKIGDVCVSNEIIDVLNNNKFSERDEETKLRFSPDFYMVDAEYITSFRFLKVHPELKPIYNKWQVDTKENENLIGIINEEIQYSLHIGPIVCGPVSASNAFNEKLKDINRKVIAIETESGGVFGWCEQAKIPSIAIRGISDMADRNKNSVETSNSGKFRTLAMQNAISLLKRQMENVKFFDFLKKKSDEGEDIGEKFDLTSDIVPRLDNEIKIRLREVCSSFSSKSDTFYFPLPRVQKFVSGANSADGNINQPEGVLEALKENRNIFVRIPRTFSGINLGIYLSYYLIRNQIGDKQILPILIDGKDVSPPRKSFNKLSPNYLKDDNINYELFEKVYIIEEPDFSSRTKNEFLKNQIIESTNFVVILSKIEDKAGTLDSFLSDTNTIEYTTKRISFSETAIFLEKTFDMTPSKAESVAIRLENTFRKFRIEVDPSYFTLIQEDTLIALINANKRAELIQFAVQGLLSLIVAYDPTSLNLSRTTLERFLSRICKYKIENKFSYIKDTDLAKISSEFLHEYGYEIDQSEFISPFFKFGLLHNLGGNVYFSHPYLESYLIACSLKENDSLAQEYFNPELENFDIYSFDLYCEMGPSENVIDSVCDYSDFYTNLSIELYGDQNVFFHKKTDLNSIINTLNMADVSKNINKIADKLQKADSTKNVRVEKQRILDTQNHVISGLNQRKKDDDENLEENVQEEFYILDGLSRASVITLTLIGSGSESINKNSKERIIKSCLDCNDKFANIWTINRLKIDFKKFKEEILSYDNIKKFMNESDFDEEMFSKIKKEIGVFVSYFQTNLIMEPISRIMNNICSLAGVLVLSPIIFSCKESDGLKDVLKAVWLMESNPKKGYESIKQVFSNYNGSSVVRVSVSHLLLNRLYWLHYQNVDSHYFSNAAKRIIGPTGLNYGVKTIENAMKGVDPKGDSN</sequence>
<dbReference type="GO" id="GO:0009116">
    <property type="term" value="P:nucleoside metabolic process"/>
    <property type="evidence" value="ECO:0007669"/>
    <property type="project" value="InterPro"/>
</dbReference>
<dbReference type="OrthoDB" id="7375175at2"/>
<name>A0A511B4U4_9PROT</name>
<dbReference type="EMBL" id="BJUZ01000005">
    <property type="protein sequence ID" value="GEK94723.1"/>
    <property type="molecule type" value="Genomic_DNA"/>
</dbReference>
<dbReference type="RefSeq" id="WP_146798577.1">
    <property type="nucleotide sequence ID" value="NZ_BARC01000009.1"/>
</dbReference>
<dbReference type="GO" id="GO:0005829">
    <property type="term" value="C:cytosol"/>
    <property type="evidence" value="ECO:0007669"/>
    <property type="project" value="TreeGrafter"/>
</dbReference>
<gene>
    <name evidence="2" type="ORF">GWA01_24930</name>
</gene>
<feature type="domain" description="Nucleoside phosphorylase" evidence="1">
    <location>
        <begin position="53"/>
        <end position="264"/>
    </location>
</feature>
<accession>A0A511B4U4</accession>
<dbReference type="Proteomes" id="UP000321230">
    <property type="component" value="Unassembled WGS sequence"/>
</dbReference>
<protein>
    <recommendedName>
        <fullName evidence="1">Nucleoside phosphorylase domain-containing protein</fullName>
    </recommendedName>
</protein>
<dbReference type="InterPro" id="IPR035994">
    <property type="entry name" value="Nucleoside_phosphorylase_sf"/>
</dbReference>
<dbReference type="GO" id="GO:0019284">
    <property type="term" value="P:L-methionine salvage from S-adenosylmethionine"/>
    <property type="evidence" value="ECO:0007669"/>
    <property type="project" value="TreeGrafter"/>
</dbReference>
<dbReference type="InterPro" id="IPR000845">
    <property type="entry name" value="Nucleoside_phosphorylase_d"/>
</dbReference>
<reference evidence="2 3" key="1">
    <citation type="submission" date="2019-07" db="EMBL/GenBank/DDBJ databases">
        <title>Whole genome shotgun sequence of Gluconobacter wancherniae NBRC 103581.</title>
        <authorList>
            <person name="Hosoyama A."/>
            <person name="Uohara A."/>
            <person name="Ohji S."/>
            <person name="Ichikawa N."/>
        </authorList>
    </citation>
    <scope>NUCLEOTIDE SEQUENCE [LARGE SCALE GENOMIC DNA]</scope>
    <source>
        <strain evidence="2 3">NBRC 103581</strain>
    </source>
</reference>
<proteinExistence type="predicted"/>
<dbReference type="Pfam" id="PF01048">
    <property type="entry name" value="PNP_UDP_1"/>
    <property type="match status" value="1"/>
</dbReference>
<organism evidence="2 3">
    <name type="scientific">Gluconobacter wancherniae NBRC 103581</name>
    <dbReference type="NCBI Taxonomy" id="656744"/>
    <lineage>
        <taxon>Bacteria</taxon>
        <taxon>Pseudomonadati</taxon>
        <taxon>Pseudomonadota</taxon>
        <taxon>Alphaproteobacteria</taxon>
        <taxon>Acetobacterales</taxon>
        <taxon>Acetobacteraceae</taxon>
        <taxon>Gluconobacter</taxon>
    </lineage>
</organism>
<evidence type="ECO:0000259" key="1">
    <source>
        <dbReference type="Pfam" id="PF01048"/>
    </source>
</evidence>
<dbReference type="SUPFAM" id="SSF53167">
    <property type="entry name" value="Purine and uridine phosphorylases"/>
    <property type="match status" value="1"/>
</dbReference>
<dbReference type="GO" id="GO:0008930">
    <property type="term" value="F:methylthioadenosine nucleosidase activity"/>
    <property type="evidence" value="ECO:0007669"/>
    <property type="project" value="TreeGrafter"/>
</dbReference>
<dbReference type="GO" id="GO:0008782">
    <property type="term" value="F:adenosylhomocysteine nucleosidase activity"/>
    <property type="evidence" value="ECO:0007669"/>
    <property type="project" value="TreeGrafter"/>
</dbReference>
<evidence type="ECO:0000313" key="2">
    <source>
        <dbReference type="EMBL" id="GEK94723.1"/>
    </source>
</evidence>